<keyword evidence="3" id="KW-0547">Nucleotide-binding</keyword>
<dbReference type="AlphaFoldDB" id="A0A1T1HE51"/>
<dbReference type="GO" id="GO:0005524">
    <property type="term" value="F:ATP binding"/>
    <property type="evidence" value="ECO:0007669"/>
    <property type="project" value="UniProtKB-KW"/>
</dbReference>
<reference evidence="6" key="1">
    <citation type="submission" date="2017-02" db="EMBL/GenBank/DDBJ databases">
        <title>Draft Genome Sequence of the Salt Water Bacterium Oceanospirillum linum ATCC 11336.</title>
        <authorList>
            <person name="Trachtenberg A.M."/>
            <person name="Carney J.G."/>
            <person name="Linnane J.D."/>
            <person name="Rheaume B.A."/>
            <person name="Pitts N.L."/>
            <person name="Mykles D.L."/>
            <person name="Maclea K.S."/>
        </authorList>
    </citation>
    <scope>NUCLEOTIDE SEQUENCE [LARGE SCALE GENOMIC DNA]</scope>
    <source>
        <strain evidence="6">ATCC 11336</strain>
    </source>
</reference>
<dbReference type="SUPFAM" id="SSF52540">
    <property type="entry name" value="P-loop containing nucleoside triphosphate hydrolases"/>
    <property type="match status" value="1"/>
</dbReference>
<evidence type="ECO:0000256" key="4">
    <source>
        <dbReference type="ARBA" id="ARBA00022840"/>
    </source>
</evidence>
<dbReference type="Proteomes" id="UP000190064">
    <property type="component" value="Unassembled WGS sequence"/>
</dbReference>
<comment type="similarity">
    <text evidence="1">Belongs to the ABC transporter superfamily.</text>
</comment>
<evidence type="ECO:0000313" key="6">
    <source>
        <dbReference type="EMBL" id="OOV88134.1"/>
    </source>
</evidence>
<name>A0A1T1HE51_OCELI</name>
<dbReference type="InterPro" id="IPR027417">
    <property type="entry name" value="P-loop_NTPase"/>
</dbReference>
<dbReference type="STRING" id="966.BTA35_0200865"/>
<evidence type="ECO:0000256" key="3">
    <source>
        <dbReference type="ARBA" id="ARBA00022741"/>
    </source>
</evidence>
<dbReference type="Pfam" id="PF00005">
    <property type="entry name" value="ABC_tran"/>
    <property type="match status" value="1"/>
</dbReference>
<evidence type="ECO:0000313" key="7">
    <source>
        <dbReference type="Proteomes" id="UP000190064"/>
    </source>
</evidence>
<evidence type="ECO:0000256" key="1">
    <source>
        <dbReference type="ARBA" id="ARBA00005417"/>
    </source>
</evidence>
<feature type="domain" description="ABC transporter" evidence="5">
    <location>
        <begin position="17"/>
        <end position="253"/>
    </location>
</feature>
<dbReference type="SMART" id="SM00382">
    <property type="entry name" value="AAA"/>
    <property type="match status" value="1"/>
</dbReference>
<dbReference type="Gene3D" id="3.40.50.300">
    <property type="entry name" value="P-loop containing nucleotide triphosphate hydrolases"/>
    <property type="match status" value="1"/>
</dbReference>
<dbReference type="EMBL" id="MTSD02000001">
    <property type="protein sequence ID" value="OOV88134.1"/>
    <property type="molecule type" value="Genomic_DNA"/>
</dbReference>
<gene>
    <name evidence="6" type="ORF">BTA35_0200865</name>
</gene>
<comment type="caution">
    <text evidence="6">The sequence shown here is derived from an EMBL/GenBank/DDBJ whole genome shotgun (WGS) entry which is preliminary data.</text>
</comment>
<dbReference type="InterPro" id="IPR003439">
    <property type="entry name" value="ABC_transporter-like_ATP-bd"/>
</dbReference>
<dbReference type="PROSITE" id="PS00211">
    <property type="entry name" value="ABC_TRANSPORTER_1"/>
    <property type="match status" value="1"/>
</dbReference>
<dbReference type="GO" id="GO:0016887">
    <property type="term" value="F:ATP hydrolysis activity"/>
    <property type="evidence" value="ECO:0007669"/>
    <property type="project" value="InterPro"/>
</dbReference>
<dbReference type="FunFam" id="3.40.50.300:FF:000134">
    <property type="entry name" value="Iron-enterobactin ABC transporter ATP-binding protein"/>
    <property type="match status" value="1"/>
</dbReference>
<accession>A0A1T1HE51</accession>
<organism evidence="6 7">
    <name type="scientific">Oceanospirillum linum</name>
    <dbReference type="NCBI Taxonomy" id="966"/>
    <lineage>
        <taxon>Bacteria</taxon>
        <taxon>Pseudomonadati</taxon>
        <taxon>Pseudomonadota</taxon>
        <taxon>Gammaproteobacteria</taxon>
        <taxon>Oceanospirillales</taxon>
        <taxon>Oceanospirillaceae</taxon>
        <taxon>Oceanospirillum</taxon>
    </lineage>
</organism>
<proteinExistence type="inferred from homology"/>
<dbReference type="RefSeq" id="WP_077242546.1">
    <property type="nucleotide sequence ID" value="NZ_FXTS01000001.1"/>
</dbReference>
<dbReference type="CDD" id="cd03214">
    <property type="entry name" value="ABC_Iron-Siderophores_B12_Hemin"/>
    <property type="match status" value="1"/>
</dbReference>
<sequence>MNCDKILPNRENPPPLLASHNLTVSIGGKTLCRNWQLQLKSGEIWGILGGNGAGKTTLLHTLAGLRKADQGEVLLQNRPLERLKDRERAQQLGFLLQDDSTAFPATVLETALQGRHPHMGHFSWESSEDEAIAMAALKQVGLTDYCQRNIDQLSGGERQRLKIATLLVQQPKVWLLDEPANHLDLHHQVSLLEQLIGSVKAHSGTLLMSLHDLNLAQRFCDKLILLFPADEKGNGPEVGDKVELLTEENLQRLYQHPIRRLTTEAGPVFIPA</sequence>
<dbReference type="InterPro" id="IPR003593">
    <property type="entry name" value="AAA+_ATPase"/>
</dbReference>
<dbReference type="PROSITE" id="PS50893">
    <property type="entry name" value="ABC_TRANSPORTER_2"/>
    <property type="match status" value="1"/>
</dbReference>
<evidence type="ECO:0000256" key="2">
    <source>
        <dbReference type="ARBA" id="ARBA00022448"/>
    </source>
</evidence>
<dbReference type="InterPro" id="IPR017871">
    <property type="entry name" value="ABC_transporter-like_CS"/>
</dbReference>
<dbReference type="PANTHER" id="PTHR42794:SF2">
    <property type="entry name" value="ABC TRANSPORTER ATP-BINDING PROTEIN"/>
    <property type="match status" value="1"/>
</dbReference>
<keyword evidence="7" id="KW-1185">Reference proteome</keyword>
<keyword evidence="4" id="KW-0067">ATP-binding</keyword>
<dbReference type="PANTHER" id="PTHR42794">
    <property type="entry name" value="HEMIN IMPORT ATP-BINDING PROTEIN HMUV"/>
    <property type="match status" value="1"/>
</dbReference>
<evidence type="ECO:0000259" key="5">
    <source>
        <dbReference type="PROSITE" id="PS50893"/>
    </source>
</evidence>
<keyword evidence="2" id="KW-0813">Transport</keyword>
<protein>
    <recommendedName>
        <fullName evidence="5">ABC transporter domain-containing protein</fullName>
    </recommendedName>
</protein>